<keyword evidence="1" id="KW-1185">Reference proteome</keyword>
<evidence type="ECO:0000313" key="1">
    <source>
        <dbReference type="Proteomes" id="UP000192223"/>
    </source>
</evidence>
<dbReference type="GO" id="GO:0006629">
    <property type="term" value="P:lipid metabolic process"/>
    <property type="evidence" value="ECO:0007669"/>
    <property type="project" value="InterPro"/>
</dbReference>
<dbReference type="OrthoDB" id="1046782at2759"/>
<reference evidence="2" key="1">
    <citation type="submission" date="2025-08" db="UniProtKB">
        <authorList>
            <consortium name="RefSeq"/>
        </authorList>
    </citation>
    <scope>IDENTIFICATION</scope>
    <source>
        <tissue evidence="2">Entire body</tissue>
    </source>
</reference>
<dbReference type="InParanoid" id="A0A7F5RIJ5"/>
<feature type="non-terminal residue" evidence="2">
    <location>
        <position position="1"/>
    </location>
</feature>
<gene>
    <name evidence="2" type="primary">LOC112906222</name>
</gene>
<protein>
    <submittedName>
        <fullName evidence="2">PI-PLC X domain-containing protein 2-like</fullName>
    </submittedName>
</protein>
<dbReference type="GO" id="GO:0008081">
    <property type="term" value="F:phosphoric diester hydrolase activity"/>
    <property type="evidence" value="ECO:0007669"/>
    <property type="project" value="InterPro"/>
</dbReference>
<proteinExistence type="predicted"/>
<dbReference type="SUPFAM" id="SSF51695">
    <property type="entry name" value="PLC-like phosphodiesterases"/>
    <property type="match status" value="1"/>
</dbReference>
<dbReference type="GeneID" id="112906222"/>
<accession>A0A7F5RIJ5</accession>
<evidence type="ECO:0000313" key="2">
    <source>
        <dbReference type="RefSeq" id="XP_025835813.1"/>
    </source>
</evidence>
<dbReference type="Proteomes" id="UP000192223">
    <property type="component" value="Unplaced"/>
</dbReference>
<dbReference type="InterPro" id="IPR017946">
    <property type="entry name" value="PLC-like_Pdiesterase_TIM-brl"/>
</dbReference>
<organism evidence="1 2">
    <name type="scientific">Agrilus planipennis</name>
    <name type="common">Emerald ash borer</name>
    <name type="synonym">Agrilus marcopoli</name>
    <dbReference type="NCBI Taxonomy" id="224129"/>
    <lineage>
        <taxon>Eukaryota</taxon>
        <taxon>Metazoa</taxon>
        <taxon>Ecdysozoa</taxon>
        <taxon>Arthropoda</taxon>
        <taxon>Hexapoda</taxon>
        <taxon>Insecta</taxon>
        <taxon>Pterygota</taxon>
        <taxon>Neoptera</taxon>
        <taxon>Endopterygota</taxon>
        <taxon>Coleoptera</taxon>
        <taxon>Polyphaga</taxon>
        <taxon>Elateriformia</taxon>
        <taxon>Buprestoidea</taxon>
        <taxon>Buprestidae</taxon>
        <taxon>Agrilinae</taxon>
        <taxon>Agrilus</taxon>
    </lineage>
</organism>
<name>A0A7F5RIJ5_AGRPL</name>
<dbReference type="KEGG" id="apln:112906222"/>
<dbReference type="AlphaFoldDB" id="A0A7F5RIJ5"/>
<dbReference type="RefSeq" id="XP_025835813.1">
    <property type="nucleotide sequence ID" value="XM_025980028.1"/>
</dbReference>
<sequence>VIIIYRSNEARYNHPDLWPSANFPTPWPNTLSPETLIDKLNEGLVTRNPTYGYVSQVILTPTVWFVCRYLLGNLKSKCVLPLDKYKFNWINLQKPGPSGVNIIISDFVELQEYQFCKDVINLNLKLLKESIIGNQTDSHNVIN</sequence>